<organism evidence="2 3">
    <name type="scientific">Patella caerulea</name>
    <name type="common">Rayed Mediterranean limpet</name>
    <dbReference type="NCBI Taxonomy" id="87958"/>
    <lineage>
        <taxon>Eukaryota</taxon>
        <taxon>Metazoa</taxon>
        <taxon>Spiralia</taxon>
        <taxon>Lophotrochozoa</taxon>
        <taxon>Mollusca</taxon>
        <taxon>Gastropoda</taxon>
        <taxon>Patellogastropoda</taxon>
        <taxon>Patelloidea</taxon>
        <taxon>Patellidae</taxon>
        <taxon>Patella</taxon>
    </lineage>
</organism>
<sequence length="152" mass="17184">MGSYIMLDGEEWFEVLEEVIGIPEYTPQSAIETTPCSAETTLEVNEVIVVSEDEDGDEWLVVPSEPLVSDNNPSTPTTPPSPVYEPFTGTWTVKTWHQPNTPSGTLYKNENDAKFMSVFVRLLTNQRPFSGPPKRPFQGHQILQKEFFHILL</sequence>
<accession>A0AAN8KB01</accession>
<name>A0AAN8KB01_PATCE</name>
<evidence type="ECO:0000313" key="2">
    <source>
        <dbReference type="EMBL" id="KAK6192566.1"/>
    </source>
</evidence>
<protein>
    <submittedName>
        <fullName evidence="2">Uncharacterized protein</fullName>
    </submittedName>
</protein>
<proteinExistence type="predicted"/>
<dbReference type="Proteomes" id="UP001347796">
    <property type="component" value="Unassembled WGS sequence"/>
</dbReference>
<dbReference type="AlphaFoldDB" id="A0AAN8KB01"/>
<dbReference type="EMBL" id="JAZGQO010000002">
    <property type="protein sequence ID" value="KAK6192566.1"/>
    <property type="molecule type" value="Genomic_DNA"/>
</dbReference>
<keyword evidence="3" id="KW-1185">Reference proteome</keyword>
<gene>
    <name evidence="2" type="ORF">SNE40_004014</name>
</gene>
<feature type="region of interest" description="Disordered" evidence="1">
    <location>
        <begin position="64"/>
        <end position="84"/>
    </location>
</feature>
<reference evidence="2 3" key="1">
    <citation type="submission" date="2024-01" db="EMBL/GenBank/DDBJ databases">
        <title>The genome of the rayed Mediterranean limpet Patella caerulea (Linnaeus, 1758).</title>
        <authorList>
            <person name="Anh-Thu Weber A."/>
            <person name="Halstead-Nussloch G."/>
        </authorList>
    </citation>
    <scope>NUCLEOTIDE SEQUENCE [LARGE SCALE GENOMIC DNA]</scope>
    <source>
        <strain evidence="2">AATW-2023a</strain>
        <tissue evidence="2">Whole specimen</tissue>
    </source>
</reference>
<comment type="caution">
    <text evidence="2">The sequence shown here is derived from an EMBL/GenBank/DDBJ whole genome shotgun (WGS) entry which is preliminary data.</text>
</comment>
<evidence type="ECO:0000256" key="1">
    <source>
        <dbReference type="SAM" id="MobiDB-lite"/>
    </source>
</evidence>
<evidence type="ECO:0000313" key="3">
    <source>
        <dbReference type="Proteomes" id="UP001347796"/>
    </source>
</evidence>